<evidence type="ECO:0000313" key="2">
    <source>
        <dbReference type="EMBL" id="CAN97082.1"/>
    </source>
</evidence>
<dbReference type="AlphaFoldDB" id="A9GXF2"/>
<feature type="compositionally biased region" description="Basic residues" evidence="1">
    <location>
        <begin position="37"/>
        <end position="46"/>
    </location>
</feature>
<protein>
    <submittedName>
        <fullName evidence="2">Uncharacterized protein</fullName>
    </submittedName>
</protein>
<organism evidence="2 3">
    <name type="scientific">Sorangium cellulosum (strain So ce56)</name>
    <name type="common">Polyangium cellulosum (strain So ce56)</name>
    <dbReference type="NCBI Taxonomy" id="448385"/>
    <lineage>
        <taxon>Bacteria</taxon>
        <taxon>Pseudomonadati</taxon>
        <taxon>Myxococcota</taxon>
        <taxon>Polyangia</taxon>
        <taxon>Polyangiales</taxon>
        <taxon>Polyangiaceae</taxon>
        <taxon>Sorangium</taxon>
    </lineage>
</organism>
<sequence>MPTTNRLIFETRLLVLPTRAGGQPWPRSALHQASRYGHGRRVHKSSSSRDPLFDRASRWRSDESKPFPLSPRGRKLYSSLQPNSARSMKLRFSNFAAAAIVTLLSPLPGCSDDGDTGSSAAGGTTTGASTSSASGSGGQGTGGDGAGGATSASSSSAASGGGGPTVEPTFDTIRYVVVEAHCSDATCHNGEAQPTLLDDETLYATLTSHISEACGNIPVVTPGDPARSALVKIIKEPCGDAGRMPRGCNPAPGPEYTCLPQEYIDAIEQWVLDGALH</sequence>
<feature type="compositionally biased region" description="Low complexity" evidence="1">
    <location>
        <begin position="149"/>
        <end position="158"/>
    </location>
</feature>
<reference evidence="2 3" key="1">
    <citation type="journal article" date="2007" name="Nat. Biotechnol.">
        <title>Complete genome sequence of the myxobacterium Sorangium cellulosum.</title>
        <authorList>
            <person name="Schneiker S."/>
            <person name="Perlova O."/>
            <person name="Kaiser O."/>
            <person name="Gerth K."/>
            <person name="Alici A."/>
            <person name="Altmeyer M.O."/>
            <person name="Bartels D."/>
            <person name="Bekel T."/>
            <person name="Beyer S."/>
            <person name="Bode E."/>
            <person name="Bode H.B."/>
            <person name="Bolten C.J."/>
            <person name="Choudhuri J.V."/>
            <person name="Doss S."/>
            <person name="Elnakady Y.A."/>
            <person name="Frank B."/>
            <person name="Gaigalat L."/>
            <person name="Goesmann A."/>
            <person name="Groeger C."/>
            <person name="Gross F."/>
            <person name="Jelsbak L."/>
            <person name="Jelsbak L."/>
            <person name="Kalinowski J."/>
            <person name="Kegler C."/>
            <person name="Knauber T."/>
            <person name="Konietzny S."/>
            <person name="Kopp M."/>
            <person name="Krause L."/>
            <person name="Krug D."/>
            <person name="Linke B."/>
            <person name="Mahmud T."/>
            <person name="Martinez-Arias R."/>
            <person name="McHardy A.C."/>
            <person name="Merai M."/>
            <person name="Meyer F."/>
            <person name="Mormann S."/>
            <person name="Munoz-Dorado J."/>
            <person name="Perez J."/>
            <person name="Pradella S."/>
            <person name="Rachid S."/>
            <person name="Raddatz G."/>
            <person name="Rosenau F."/>
            <person name="Rueckert C."/>
            <person name="Sasse F."/>
            <person name="Scharfe M."/>
            <person name="Schuster S.C."/>
            <person name="Suen G."/>
            <person name="Treuner-Lange A."/>
            <person name="Velicer G.J."/>
            <person name="Vorholter F.-J."/>
            <person name="Weissman K.J."/>
            <person name="Welch R.D."/>
            <person name="Wenzel S.C."/>
            <person name="Whitworth D.E."/>
            <person name="Wilhelm S."/>
            <person name="Wittmann C."/>
            <person name="Bloecker H."/>
            <person name="Puehler A."/>
            <person name="Mueller R."/>
        </authorList>
    </citation>
    <scope>NUCLEOTIDE SEQUENCE [LARGE SCALE GENOMIC DNA]</scope>
    <source>
        <strain evidence="3">So ce56</strain>
    </source>
</reference>
<evidence type="ECO:0000313" key="3">
    <source>
        <dbReference type="Proteomes" id="UP000002139"/>
    </source>
</evidence>
<gene>
    <name evidence="2" type="ordered locus">sce6913</name>
</gene>
<feature type="compositionally biased region" description="Basic and acidic residues" evidence="1">
    <location>
        <begin position="51"/>
        <end position="65"/>
    </location>
</feature>
<feature type="compositionally biased region" description="Low complexity" evidence="1">
    <location>
        <begin position="116"/>
        <end position="134"/>
    </location>
</feature>
<keyword evidence="3" id="KW-1185">Reference proteome</keyword>
<dbReference type="Proteomes" id="UP000002139">
    <property type="component" value="Chromosome"/>
</dbReference>
<proteinExistence type="predicted"/>
<evidence type="ECO:0000256" key="1">
    <source>
        <dbReference type="SAM" id="MobiDB-lite"/>
    </source>
</evidence>
<dbReference type="KEGG" id="scl:sce6913"/>
<feature type="region of interest" description="Disordered" evidence="1">
    <location>
        <begin position="113"/>
        <end position="165"/>
    </location>
</feature>
<feature type="compositionally biased region" description="Gly residues" evidence="1">
    <location>
        <begin position="135"/>
        <end position="148"/>
    </location>
</feature>
<dbReference type="HOGENOM" id="CLU_1004365_0_0_7"/>
<dbReference type="EMBL" id="AM746676">
    <property type="protein sequence ID" value="CAN97082.1"/>
    <property type="molecule type" value="Genomic_DNA"/>
</dbReference>
<name>A9GXF2_SORC5</name>
<accession>A9GXF2</accession>
<feature type="region of interest" description="Disordered" evidence="1">
    <location>
        <begin position="34"/>
        <end position="80"/>
    </location>
</feature>